<dbReference type="PANTHER" id="PTHR31900">
    <property type="entry name" value="F-BOX/RNI SUPERFAMILY PROTEIN-RELATED"/>
    <property type="match status" value="1"/>
</dbReference>
<dbReference type="PANTHER" id="PTHR31900:SF34">
    <property type="entry name" value="EMB|CAB62440.1-RELATED"/>
    <property type="match status" value="1"/>
</dbReference>
<dbReference type="InterPro" id="IPR053781">
    <property type="entry name" value="F-box_AtFBL13-like"/>
</dbReference>
<proteinExistence type="predicted"/>
<dbReference type="Pfam" id="PF13456">
    <property type="entry name" value="RVT_3"/>
    <property type="match status" value="1"/>
</dbReference>
<dbReference type="Pfam" id="PF00646">
    <property type="entry name" value="F-box"/>
    <property type="match status" value="1"/>
</dbReference>
<dbReference type="Pfam" id="PF24758">
    <property type="entry name" value="LRR_At5g56370"/>
    <property type="match status" value="1"/>
</dbReference>
<dbReference type="PROSITE" id="PS50181">
    <property type="entry name" value="FBOX"/>
    <property type="match status" value="1"/>
</dbReference>
<dbReference type="EMBL" id="ASHM01002538">
    <property type="protein sequence ID" value="PNY08476.1"/>
    <property type="molecule type" value="Genomic_DNA"/>
</dbReference>
<dbReference type="CDD" id="cd22160">
    <property type="entry name" value="F-box_AtFBL13-like"/>
    <property type="match status" value="1"/>
</dbReference>
<dbReference type="AlphaFoldDB" id="A0A2K3NZK3"/>
<sequence length="438" mass="50679">MSGQQISADRLSSLPDDILIHILSFLPTKQSIIASILSKRWIHLWRSVQVLNFLDTKVNNQQDNYRFNQFINTNFLSPEASAASGSIHTFFLGIHYDHSKLDKHDRQISLTYINNWIKHVVECNNVQYLSLHLPLSYRFASTIISSRTLVVLKLQTIYMDEVSPSRFPSLKTLHLNDILFNKNSDFMLFLDGCPVLENLEISFIYIKSINQSDFEHFESSSSLTKLNKAYIEGCGCHFPMKLLSYLEFLHIQLSKDIYTTDVYDFPTFHNLTHLVLQCDWDIVVQVLQHCPKLQNFELYQNLLDRRKNDEENWADSDFVPDCLSLNLTTCTIRDFAFADLQSHIMLAGFILKNARVHSIINYIGWKPPDVGWTKLNTDVSYVAELWGVVEGLKYVWRMGFRQVELNVDSVAVVQVIREGRTHSAMGYSLVKKIQVLCH</sequence>
<dbReference type="InterPro" id="IPR050232">
    <property type="entry name" value="FBL13/AtMIF1-like"/>
</dbReference>
<dbReference type="InterPro" id="IPR002156">
    <property type="entry name" value="RNaseH_domain"/>
</dbReference>
<evidence type="ECO:0000313" key="3">
    <source>
        <dbReference type="Proteomes" id="UP000236291"/>
    </source>
</evidence>
<dbReference type="ExpressionAtlas" id="A0A2K3NZK3">
    <property type="expression patterns" value="baseline"/>
</dbReference>
<dbReference type="GO" id="GO:0003676">
    <property type="term" value="F:nucleic acid binding"/>
    <property type="evidence" value="ECO:0007669"/>
    <property type="project" value="InterPro"/>
</dbReference>
<protein>
    <submittedName>
        <fullName evidence="2">F-box/LRR-repeat protein</fullName>
    </submittedName>
</protein>
<dbReference type="InterPro" id="IPR032675">
    <property type="entry name" value="LRR_dom_sf"/>
</dbReference>
<name>A0A2K3NZK3_TRIPR</name>
<dbReference type="SUPFAM" id="SSF52047">
    <property type="entry name" value="RNI-like"/>
    <property type="match status" value="1"/>
</dbReference>
<gene>
    <name evidence="2" type="ORF">L195_g005002</name>
</gene>
<accession>A0A2K3NZK3</accession>
<dbReference type="SUPFAM" id="SSF81383">
    <property type="entry name" value="F-box domain"/>
    <property type="match status" value="1"/>
</dbReference>
<dbReference type="Proteomes" id="UP000236291">
    <property type="component" value="Unassembled WGS sequence"/>
</dbReference>
<reference evidence="2 3" key="2">
    <citation type="journal article" date="2017" name="Front. Plant Sci.">
        <title>Gene Classification and Mining of Molecular Markers Useful in Red Clover (Trifolium pratense) Breeding.</title>
        <authorList>
            <person name="Istvanek J."/>
            <person name="Dluhosova J."/>
            <person name="Dluhos P."/>
            <person name="Patkova L."/>
            <person name="Nedelnik J."/>
            <person name="Repkova J."/>
        </authorList>
    </citation>
    <scope>NUCLEOTIDE SEQUENCE [LARGE SCALE GENOMIC DNA]</scope>
    <source>
        <strain evidence="3">cv. Tatra</strain>
        <tissue evidence="2">Young leaves</tissue>
    </source>
</reference>
<evidence type="ECO:0000259" key="1">
    <source>
        <dbReference type="PROSITE" id="PS50181"/>
    </source>
</evidence>
<dbReference type="STRING" id="57577.A0A2K3NZK3"/>
<dbReference type="SMART" id="SM00256">
    <property type="entry name" value="FBOX"/>
    <property type="match status" value="1"/>
</dbReference>
<dbReference type="Gene3D" id="3.80.10.10">
    <property type="entry name" value="Ribonuclease Inhibitor"/>
    <property type="match status" value="1"/>
</dbReference>
<evidence type="ECO:0000313" key="2">
    <source>
        <dbReference type="EMBL" id="PNY08476.1"/>
    </source>
</evidence>
<comment type="caution">
    <text evidence="2">The sequence shown here is derived from an EMBL/GenBank/DDBJ whole genome shotgun (WGS) entry which is preliminary data.</text>
</comment>
<dbReference type="InterPro" id="IPR055411">
    <property type="entry name" value="LRR_FXL15/At3g58940/PEG3-like"/>
</dbReference>
<organism evidence="2 3">
    <name type="scientific">Trifolium pratense</name>
    <name type="common">Red clover</name>
    <dbReference type="NCBI Taxonomy" id="57577"/>
    <lineage>
        <taxon>Eukaryota</taxon>
        <taxon>Viridiplantae</taxon>
        <taxon>Streptophyta</taxon>
        <taxon>Embryophyta</taxon>
        <taxon>Tracheophyta</taxon>
        <taxon>Spermatophyta</taxon>
        <taxon>Magnoliopsida</taxon>
        <taxon>eudicotyledons</taxon>
        <taxon>Gunneridae</taxon>
        <taxon>Pentapetalae</taxon>
        <taxon>rosids</taxon>
        <taxon>fabids</taxon>
        <taxon>Fabales</taxon>
        <taxon>Fabaceae</taxon>
        <taxon>Papilionoideae</taxon>
        <taxon>50 kb inversion clade</taxon>
        <taxon>NPAAA clade</taxon>
        <taxon>Hologalegina</taxon>
        <taxon>IRL clade</taxon>
        <taxon>Trifolieae</taxon>
        <taxon>Trifolium</taxon>
    </lineage>
</organism>
<dbReference type="GO" id="GO:0004523">
    <property type="term" value="F:RNA-DNA hybrid ribonuclease activity"/>
    <property type="evidence" value="ECO:0007669"/>
    <property type="project" value="InterPro"/>
</dbReference>
<feature type="domain" description="F-box" evidence="1">
    <location>
        <begin position="8"/>
        <end position="54"/>
    </location>
</feature>
<dbReference type="Gene3D" id="1.20.1280.50">
    <property type="match status" value="1"/>
</dbReference>
<dbReference type="InterPro" id="IPR036047">
    <property type="entry name" value="F-box-like_dom_sf"/>
</dbReference>
<reference evidence="2 3" key="1">
    <citation type="journal article" date="2014" name="Am. J. Bot.">
        <title>Genome assembly and annotation for red clover (Trifolium pratense; Fabaceae).</title>
        <authorList>
            <person name="Istvanek J."/>
            <person name="Jaros M."/>
            <person name="Krenek A."/>
            <person name="Repkova J."/>
        </authorList>
    </citation>
    <scope>NUCLEOTIDE SEQUENCE [LARGE SCALE GENOMIC DNA]</scope>
    <source>
        <strain evidence="3">cv. Tatra</strain>
        <tissue evidence="2">Young leaves</tissue>
    </source>
</reference>
<dbReference type="InterPro" id="IPR001810">
    <property type="entry name" value="F-box_dom"/>
</dbReference>